<dbReference type="InterPro" id="IPR027417">
    <property type="entry name" value="P-loop_NTPase"/>
</dbReference>
<dbReference type="Gene3D" id="3.40.50.300">
    <property type="entry name" value="P-loop containing nucleotide triphosphate hydrolases"/>
    <property type="match status" value="1"/>
</dbReference>
<evidence type="ECO:0000256" key="1">
    <source>
        <dbReference type="ARBA" id="ARBA00022737"/>
    </source>
</evidence>
<proteinExistence type="predicted"/>
<gene>
    <name evidence="3" type="ORF">FGG08_004553</name>
</gene>
<dbReference type="InterPro" id="IPR007111">
    <property type="entry name" value="NACHT_NTPase"/>
</dbReference>
<dbReference type="PANTHER" id="PTHR10039">
    <property type="entry name" value="AMELOGENIN"/>
    <property type="match status" value="1"/>
</dbReference>
<dbReference type="InterPro" id="IPR056693">
    <property type="entry name" value="DUF7791"/>
</dbReference>
<protein>
    <recommendedName>
        <fullName evidence="2">NACHT domain-containing protein</fullName>
    </recommendedName>
</protein>
<dbReference type="SUPFAM" id="SSF52540">
    <property type="entry name" value="P-loop containing nucleoside triphosphate hydrolases"/>
    <property type="match status" value="1"/>
</dbReference>
<dbReference type="AlphaFoldDB" id="A0A9P8I4W7"/>
<comment type="caution">
    <text evidence="3">The sequence shown here is derived from an EMBL/GenBank/DDBJ whole genome shotgun (WGS) entry which is preliminary data.</text>
</comment>
<evidence type="ECO:0000313" key="4">
    <source>
        <dbReference type="Proteomes" id="UP000698800"/>
    </source>
</evidence>
<reference evidence="3" key="1">
    <citation type="submission" date="2021-03" db="EMBL/GenBank/DDBJ databases">
        <title>Comparative genomics and phylogenomic investigation of the class Geoglossomycetes provide insights into ecological specialization and systematics.</title>
        <authorList>
            <person name="Melie T."/>
            <person name="Pirro S."/>
            <person name="Miller A.N."/>
            <person name="Quandt A."/>
        </authorList>
    </citation>
    <scope>NUCLEOTIDE SEQUENCE</scope>
    <source>
        <strain evidence="3">GBOQ0MN5Z8</strain>
    </source>
</reference>
<sequence>MDPLTSLSVAGAIVQFVDFGCRLLAEGRELYRSTTGVLTANEELELATTDLRALVNKLRHSFTGPSSEVSQCFTKEDQEHRRYFDTICDEAVKVAEELIRRLDKLKLRGSGSREWKSFRLLIKGAWSRNEVASLTRRLFRENLDAASIRLSARFDALDEQTQRIISTLLNNNTVLSQEITVTLSQIVNRLEAINEEQHRRARDVILERWQRRAEPGNIYDITASVELLSVSSEEEDKLRNAIQTAILESLKFPTMTNRYEDVVDAYPETFEWAFHDSNEDRYRKDFHELSEYQSPKGYRDLDEEDSSCNSHDSKWFPWSSLPNWLKKGKGVYWIHGKAGSGKSTLMKHIFDDQRTHKYLSFWARNAFPQEAPLCLATFFFWNSGTKEQKSQMGLLRALLFQVLEQYPDLIPVTFPAIWARRYSRAVKSIPSVSTESWSLRGLSAALKTLLQQTSLPLNICFLIDGLDEFGGDHEDIADLFKDAANSPCVKACLSSRPWVVFEDSFRDCPSMRLQDLTRRDIVHYVTDRFHRNSAFQRLEAKDPGPALALIHEIVGKADGVFLWVRIVVKSLLDGIRNLDAIPDLWMRLRLLPRELEPLYQHLLACIEPVYLLWASKAFQILRTSRELNTEPFGDPLPLDAGSALGVRPLSILALYLAMNPGIDVMNSPELATQVGINARCQETQIQLTARCAGLLEVPLLKGQKKIRQDSLVQYLHRTVRDFLETDAQWSDWLAHTATTDFDPCLSMMHSSIQHLRIVFREYSGKSHLGRDMRIINSLAADTMAYAFCADSRGTNHQAEFAMLDDLEELMTFYASPLHAGVIRHWSQRLIAVVESEQPQMEFLGLATIYCLAAYVEEKLKQRSSSEAKDAAIDLMHHLYSRPYKHMLTCSVPSQTAAIESLLSSICAEDLMEIEGKLESRMITYPIDVD</sequence>
<accession>A0A9P8I4W7</accession>
<dbReference type="PROSITE" id="PS50837">
    <property type="entry name" value="NACHT"/>
    <property type="match status" value="1"/>
</dbReference>
<dbReference type="InterPro" id="IPR056884">
    <property type="entry name" value="NPHP3-like_N"/>
</dbReference>
<keyword evidence="1" id="KW-0677">Repeat</keyword>
<evidence type="ECO:0000259" key="2">
    <source>
        <dbReference type="PROSITE" id="PS50837"/>
    </source>
</evidence>
<keyword evidence="4" id="KW-1185">Reference proteome</keyword>
<dbReference type="EMBL" id="JAGHQL010000093">
    <property type="protein sequence ID" value="KAH0538897.1"/>
    <property type="molecule type" value="Genomic_DNA"/>
</dbReference>
<name>A0A9P8I4W7_9PEZI</name>
<dbReference type="PANTHER" id="PTHR10039:SF5">
    <property type="entry name" value="NACHT DOMAIN-CONTAINING PROTEIN"/>
    <property type="match status" value="1"/>
</dbReference>
<evidence type="ECO:0000313" key="3">
    <source>
        <dbReference type="EMBL" id="KAH0538897.1"/>
    </source>
</evidence>
<dbReference type="Proteomes" id="UP000698800">
    <property type="component" value="Unassembled WGS sequence"/>
</dbReference>
<dbReference type="Pfam" id="PF25053">
    <property type="entry name" value="DUF7791"/>
    <property type="match status" value="1"/>
</dbReference>
<feature type="domain" description="NACHT" evidence="2">
    <location>
        <begin position="330"/>
        <end position="497"/>
    </location>
</feature>
<dbReference type="OrthoDB" id="443402at2759"/>
<organism evidence="3 4">
    <name type="scientific">Glutinoglossum americanum</name>
    <dbReference type="NCBI Taxonomy" id="1670608"/>
    <lineage>
        <taxon>Eukaryota</taxon>
        <taxon>Fungi</taxon>
        <taxon>Dikarya</taxon>
        <taxon>Ascomycota</taxon>
        <taxon>Pezizomycotina</taxon>
        <taxon>Geoglossomycetes</taxon>
        <taxon>Geoglossales</taxon>
        <taxon>Geoglossaceae</taxon>
        <taxon>Glutinoglossum</taxon>
    </lineage>
</organism>
<dbReference type="Pfam" id="PF24883">
    <property type="entry name" value="NPHP3_N"/>
    <property type="match status" value="1"/>
</dbReference>